<feature type="compositionally biased region" description="Basic and acidic residues" evidence="1">
    <location>
        <begin position="20"/>
        <end position="32"/>
    </location>
</feature>
<dbReference type="RefSeq" id="XP_014550248.1">
    <property type="nucleotide sequence ID" value="XM_014694762.1"/>
</dbReference>
<dbReference type="Proteomes" id="UP000054337">
    <property type="component" value="Unassembled WGS sequence"/>
</dbReference>
<sequence length="920" mass="107313">MLNKNTACQKKRGRPPKYTSTEEKKAADAERKRTQRKAKAPEEREIPSEQQYIGGPGQAVFFWPLLPQLLIRHQGCCEHCHQQSQDEHTEQHSTHVGLKEYLDGIAATVDCPDILGSNTMTTHTSNLSSQIDGKVRYQLYCGVGKDDVSPAHICLKADDQATVPTEVTFDIDSVLGFPSSLAVAKQGIRWNPTQMPVSDLRSDLHLDSRLAHYIDRHGHAHSVRRPLHQLPHYCFGRLVGFQDISLYLFFPHLYREEQKVSRLLDDDFRNWMDQILLPVVYQCHGSSIVQHYPSSYDHARYNSTARGVEGRSQRTDAMPRQQQLFHFLPPDHLHEMWEMILQAVERHGLQQFRGVFLFCHGKNLKCLTKDLTWAQMTSRFDEYWTGAITESYLTSDAYIDVGKEVCLAQKSHVAHEEGEAQDDEDNALAKTLLWKRCCLETYSEWMQDWHGQEADGHRRIFYPFSMLHDSGSLTIETHRSSKSRADGLLYSQFYSSVKEIFAAGNAYPFTNTAIETLALDPKLRKTWQHVGAGLSHDPVPLVRAYLYTKLRCHYALLGSTQKCFGTREEHRVSRQLFGQINARFQQRQLHTQRFQSARDSNASYYTITTATLIRWLRWNINKFCVGFEMVYSLNDHHFVTWEHTRIMLMFLRCLQFSYSSGLIQRAGGLWQDVRLESDVNQSDGLRRREGLGFQDNMRRHGYAWFMDKVDWETMTFRQPFAQYMMFNNPSMQAAYHARYSQIRDVRIDFIRTDKARQWMMEFSAVPTGLDLLEEYLEQLCLCAFRKDVLSFIRHLLHKDYIGAALAGQVPLCWPSINRVLKNKHQPPKLAAGNRLAVKSVDVLFSWLWEWKDGQFERRGWKDKPYRLLYQQSFEFITLIRGKHQARKWRKSLKRTFLRSHWLLPTHYAKRNYGRKGIMVG</sequence>
<protein>
    <submittedName>
        <fullName evidence="2">Uncharacterized protein</fullName>
    </submittedName>
</protein>
<organism evidence="2 3">
    <name type="scientific">Bipolaris victoriae (strain FI3)</name>
    <name type="common">Victoria blight of oats agent</name>
    <name type="synonym">Cochliobolus victoriae</name>
    <dbReference type="NCBI Taxonomy" id="930091"/>
    <lineage>
        <taxon>Eukaryota</taxon>
        <taxon>Fungi</taxon>
        <taxon>Dikarya</taxon>
        <taxon>Ascomycota</taxon>
        <taxon>Pezizomycotina</taxon>
        <taxon>Dothideomycetes</taxon>
        <taxon>Pleosporomycetidae</taxon>
        <taxon>Pleosporales</taxon>
        <taxon>Pleosporineae</taxon>
        <taxon>Pleosporaceae</taxon>
        <taxon>Bipolaris</taxon>
    </lineage>
</organism>
<gene>
    <name evidence="2" type="ORF">COCVIDRAFT_115985</name>
</gene>
<dbReference type="EMBL" id="KI968912">
    <property type="protein sequence ID" value="EUN20674.1"/>
    <property type="molecule type" value="Genomic_DNA"/>
</dbReference>
<dbReference type="HOGENOM" id="CLU_002467_0_0_1"/>
<name>W7E0R3_BIPV3</name>
<proteinExistence type="predicted"/>
<evidence type="ECO:0000256" key="1">
    <source>
        <dbReference type="SAM" id="MobiDB-lite"/>
    </source>
</evidence>
<reference evidence="2 3" key="1">
    <citation type="journal article" date="2013" name="PLoS Genet.">
        <title>Comparative genome structure, secondary metabolite, and effector coding capacity across Cochliobolus pathogens.</title>
        <authorList>
            <person name="Condon B.J."/>
            <person name="Leng Y."/>
            <person name="Wu D."/>
            <person name="Bushley K.E."/>
            <person name="Ohm R.A."/>
            <person name="Otillar R."/>
            <person name="Martin J."/>
            <person name="Schackwitz W."/>
            <person name="Grimwood J."/>
            <person name="MohdZainudin N."/>
            <person name="Xue C."/>
            <person name="Wang R."/>
            <person name="Manning V.A."/>
            <person name="Dhillon B."/>
            <person name="Tu Z.J."/>
            <person name="Steffenson B.J."/>
            <person name="Salamov A."/>
            <person name="Sun H."/>
            <person name="Lowry S."/>
            <person name="LaButti K."/>
            <person name="Han J."/>
            <person name="Copeland A."/>
            <person name="Lindquist E."/>
            <person name="Barry K."/>
            <person name="Schmutz J."/>
            <person name="Baker S.E."/>
            <person name="Ciuffetti L.M."/>
            <person name="Grigoriev I.V."/>
            <person name="Zhong S."/>
            <person name="Turgeon B.G."/>
        </authorList>
    </citation>
    <scope>NUCLEOTIDE SEQUENCE [LARGE SCALE GENOMIC DNA]</scope>
    <source>
        <strain evidence="2 3">FI3</strain>
    </source>
</reference>
<accession>W7E0R3</accession>
<dbReference type="OrthoDB" id="5369347at2759"/>
<dbReference type="AlphaFoldDB" id="W7E0R3"/>
<keyword evidence="3" id="KW-1185">Reference proteome</keyword>
<evidence type="ECO:0000313" key="2">
    <source>
        <dbReference type="EMBL" id="EUN20674.1"/>
    </source>
</evidence>
<feature type="region of interest" description="Disordered" evidence="1">
    <location>
        <begin position="1"/>
        <end position="51"/>
    </location>
</feature>
<dbReference type="GeneID" id="26250840"/>
<evidence type="ECO:0000313" key="3">
    <source>
        <dbReference type="Proteomes" id="UP000054337"/>
    </source>
</evidence>